<comment type="subunit">
    <text evidence="7">Heterotrimeric transcription factor composed of three components, NF-YA, NF-YB and NF-YC. NF-YB and NF-YC must interact and dimerize for NF-YA association and DNA binding.</text>
</comment>
<evidence type="ECO:0000256" key="8">
    <source>
        <dbReference type="RuleBase" id="RU367155"/>
    </source>
</evidence>
<dbReference type="PROSITE" id="PS00686">
    <property type="entry name" value="NFYA_HAP2_1"/>
    <property type="match status" value="1"/>
</dbReference>
<evidence type="ECO:0000256" key="2">
    <source>
        <dbReference type="ARBA" id="ARBA00023015"/>
    </source>
</evidence>
<sequence>MPAKPENGNHRLDKSAQSVLQSAICSQPWWQGVGNGTTFGESSSKSSSVEHLSGSLADGAIQSQANSGLESGASSNKDTQITTASQSDGSNGQERHLKQVPMSAPVAMGGYLEPTSQMELVGHSIVLTSYPYLDPQYGRILSYAPQAMVPPQFLHHARMPLPLEMEEEPVYVNAKQFHGILRRRQARAKAELEKKAVKVKKPYLHESRHKHAMRRARGCGGRFLSTKKPENNSTDPMADKDVNSGANPSRQSTTFSGSEWLSKNNTRDLDFSSGQQEGKGYTGQDMQAHTSSNGNGSGNGHGLSSIYHPSSGDVLTGGFLGQQREKSTHRNGVTNGALRIN</sequence>
<evidence type="ECO:0000256" key="4">
    <source>
        <dbReference type="ARBA" id="ARBA00023159"/>
    </source>
</evidence>
<gene>
    <name evidence="10" type="ORF">P3X46_013143</name>
</gene>
<dbReference type="InterPro" id="IPR001289">
    <property type="entry name" value="NFYA"/>
</dbReference>
<feature type="region of interest" description="Disordered" evidence="9">
    <location>
        <begin position="322"/>
        <end position="341"/>
    </location>
</feature>
<keyword evidence="5 8" id="KW-0804">Transcription</keyword>
<evidence type="ECO:0000256" key="7">
    <source>
        <dbReference type="ARBA" id="ARBA00025911"/>
    </source>
</evidence>
<feature type="compositionally biased region" description="Polar residues" evidence="9">
    <location>
        <begin position="61"/>
        <end position="92"/>
    </location>
</feature>
<feature type="compositionally biased region" description="Low complexity" evidence="9">
    <location>
        <begin position="42"/>
        <end position="55"/>
    </location>
</feature>
<evidence type="ECO:0000256" key="1">
    <source>
        <dbReference type="ARBA" id="ARBA00004123"/>
    </source>
</evidence>
<name>A0ABQ9M2S3_HEVBR</name>
<evidence type="ECO:0000256" key="5">
    <source>
        <dbReference type="ARBA" id="ARBA00023163"/>
    </source>
</evidence>
<evidence type="ECO:0000256" key="9">
    <source>
        <dbReference type="SAM" id="MobiDB-lite"/>
    </source>
</evidence>
<dbReference type="Pfam" id="PF02045">
    <property type="entry name" value="CBFB_NFYA"/>
    <property type="match status" value="1"/>
</dbReference>
<keyword evidence="6 8" id="KW-0539">Nucleus</keyword>
<dbReference type="Proteomes" id="UP001174677">
    <property type="component" value="Chromosome 8"/>
</dbReference>
<reference evidence="10 11" key="1">
    <citation type="journal article" date="2023" name="Plant Biotechnol. J.">
        <title>Chromosome-level wild Hevea brasiliensis genome provides new tools for genomic-assisted breeding and valuable loci to elevate rubber yield.</title>
        <authorList>
            <person name="Cheng H."/>
            <person name="Song X."/>
            <person name="Hu Y."/>
            <person name="Wu T."/>
            <person name="Yang Q."/>
            <person name="An Z."/>
            <person name="Feng S."/>
            <person name="Deng Z."/>
            <person name="Wu W."/>
            <person name="Zeng X."/>
            <person name="Tu M."/>
            <person name="Wang X."/>
            <person name="Huang H."/>
        </authorList>
    </citation>
    <scope>NUCLEOTIDE SEQUENCE [LARGE SCALE GENOMIC DNA]</scope>
    <source>
        <strain evidence="10">MT/VB/25A 57/8</strain>
    </source>
</reference>
<evidence type="ECO:0000313" key="10">
    <source>
        <dbReference type="EMBL" id="KAJ9174506.1"/>
    </source>
</evidence>
<keyword evidence="11" id="KW-1185">Reference proteome</keyword>
<dbReference type="SMART" id="SM00521">
    <property type="entry name" value="CBF"/>
    <property type="match status" value="1"/>
</dbReference>
<comment type="function">
    <text evidence="8">Component of the sequence-specific heterotrimeric transcription factor (NF-Y) which specifically recognizes a 5'-CCAAT-3' box motif found in the promoters of its target genes.</text>
</comment>
<dbReference type="PROSITE" id="PS51152">
    <property type="entry name" value="NFYA_HAP2_2"/>
    <property type="match status" value="1"/>
</dbReference>
<evidence type="ECO:0000256" key="3">
    <source>
        <dbReference type="ARBA" id="ARBA00023125"/>
    </source>
</evidence>
<dbReference type="InterPro" id="IPR018362">
    <property type="entry name" value="CCAAT-binding_factor_CS"/>
</dbReference>
<dbReference type="PRINTS" id="PR00616">
    <property type="entry name" value="CCAATSUBUNTB"/>
</dbReference>
<keyword evidence="2 8" id="KW-0805">Transcription regulation</keyword>
<keyword evidence="3 8" id="KW-0238">DNA-binding</keyword>
<dbReference type="Gene3D" id="6.10.250.2430">
    <property type="match status" value="1"/>
</dbReference>
<proteinExistence type="inferred from homology"/>
<accession>A0ABQ9M2S3</accession>
<evidence type="ECO:0000256" key="6">
    <source>
        <dbReference type="ARBA" id="ARBA00023242"/>
    </source>
</evidence>
<protein>
    <recommendedName>
        <fullName evidence="8">Nuclear transcription factor Y subunit</fullName>
    </recommendedName>
</protein>
<organism evidence="10 11">
    <name type="scientific">Hevea brasiliensis</name>
    <name type="common">Para rubber tree</name>
    <name type="synonym">Siphonia brasiliensis</name>
    <dbReference type="NCBI Taxonomy" id="3981"/>
    <lineage>
        <taxon>Eukaryota</taxon>
        <taxon>Viridiplantae</taxon>
        <taxon>Streptophyta</taxon>
        <taxon>Embryophyta</taxon>
        <taxon>Tracheophyta</taxon>
        <taxon>Spermatophyta</taxon>
        <taxon>Magnoliopsida</taxon>
        <taxon>eudicotyledons</taxon>
        <taxon>Gunneridae</taxon>
        <taxon>Pentapetalae</taxon>
        <taxon>rosids</taxon>
        <taxon>fabids</taxon>
        <taxon>Malpighiales</taxon>
        <taxon>Euphorbiaceae</taxon>
        <taxon>Crotonoideae</taxon>
        <taxon>Micrandreae</taxon>
        <taxon>Hevea</taxon>
    </lineage>
</organism>
<feature type="compositionally biased region" description="Basic residues" evidence="9">
    <location>
        <begin position="207"/>
        <end position="217"/>
    </location>
</feature>
<dbReference type="EMBL" id="JARPOI010000008">
    <property type="protein sequence ID" value="KAJ9174506.1"/>
    <property type="molecule type" value="Genomic_DNA"/>
</dbReference>
<comment type="similarity">
    <text evidence="8">Belongs to the NFYA/HAP2 subunit family.</text>
</comment>
<evidence type="ECO:0000313" key="11">
    <source>
        <dbReference type="Proteomes" id="UP001174677"/>
    </source>
</evidence>
<keyword evidence="4" id="KW-0010">Activator</keyword>
<comment type="caution">
    <text evidence="10">The sequence shown here is derived from an EMBL/GenBank/DDBJ whole genome shotgun (WGS) entry which is preliminary data.</text>
</comment>
<feature type="compositionally biased region" description="Polar residues" evidence="9">
    <location>
        <begin position="244"/>
        <end position="264"/>
    </location>
</feature>
<feature type="region of interest" description="Disordered" evidence="9">
    <location>
        <begin position="207"/>
        <end position="308"/>
    </location>
</feature>
<dbReference type="PANTHER" id="PTHR12632">
    <property type="entry name" value="TRANSCRIPTION FACTOR NF-Y ALPHA-RELATED"/>
    <property type="match status" value="1"/>
</dbReference>
<comment type="subcellular location">
    <subcellularLocation>
        <location evidence="1 8">Nucleus</location>
    </subcellularLocation>
</comment>
<feature type="region of interest" description="Disordered" evidence="9">
    <location>
        <begin position="35"/>
        <end position="96"/>
    </location>
</feature>